<evidence type="ECO:0000259" key="12">
    <source>
        <dbReference type="Pfam" id="PF01435"/>
    </source>
</evidence>
<evidence type="ECO:0000256" key="1">
    <source>
        <dbReference type="ARBA" id="ARBA00001947"/>
    </source>
</evidence>
<keyword evidence="8 11" id="KW-1133">Transmembrane helix</keyword>
<feature type="transmembrane region" description="Helical" evidence="11">
    <location>
        <begin position="231"/>
        <end position="253"/>
    </location>
</feature>
<keyword evidence="7" id="KW-0862">Zinc</keyword>
<dbReference type="PANTHER" id="PTHR43221:SF2">
    <property type="entry name" value="PROTEASE HTPX HOMOLOG"/>
    <property type="match status" value="1"/>
</dbReference>
<keyword evidence="5" id="KW-0479">Metal-binding</keyword>
<feature type="domain" description="Peptidase M48" evidence="12">
    <location>
        <begin position="114"/>
        <end position="334"/>
    </location>
</feature>
<proteinExistence type="predicted"/>
<dbReference type="Gene3D" id="3.30.2010.10">
    <property type="entry name" value="Metalloproteases ('zincins'), catalytic domain"/>
    <property type="match status" value="1"/>
</dbReference>
<dbReference type="GO" id="GO:0004222">
    <property type="term" value="F:metalloendopeptidase activity"/>
    <property type="evidence" value="ECO:0007669"/>
    <property type="project" value="InterPro"/>
</dbReference>
<reference evidence="13" key="1">
    <citation type="submission" date="2018-06" db="EMBL/GenBank/DDBJ databases">
        <authorList>
            <person name="Zhirakovskaya E."/>
        </authorList>
    </citation>
    <scope>NUCLEOTIDE SEQUENCE</scope>
</reference>
<dbReference type="Pfam" id="PF01435">
    <property type="entry name" value="Peptidase_M48"/>
    <property type="match status" value="1"/>
</dbReference>
<keyword evidence="10 11" id="KW-0472">Membrane</keyword>
<evidence type="ECO:0000256" key="4">
    <source>
        <dbReference type="ARBA" id="ARBA00022692"/>
    </source>
</evidence>
<evidence type="ECO:0000256" key="5">
    <source>
        <dbReference type="ARBA" id="ARBA00022723"/>
    </source>
</evidence>
<accession>A0A3B1BS48</accession>
<evidence type="ECO:0000256" key="6">
    <source>
        <dbReference type="ARBA" id="ARBA00022801"/>
    </source>
</evidence>
<evidence type="ECO:0000256" key="2">
    <source>
        <dbReference type="ARBA" id="ARBA00022475"/>
    </source>
</evidence>
<organism evidence="13">
    <name type="scientific">hydrothermal vent metagenome</name>
    <dbReference type="NCBI Taxonomy" id="652676"/>
    <lineage>
        <taxon>unclassified sequences</taxon>
        <taxon>metagenomes</taxon>
        <taxon>ecological metagenomes</taxon>
    </lineage>
</organism>
<dbReference type="GO" id="GO:0006508">
    <property type="term" value="P:proteolysis"/>
    <property type="evidence" value="ECO:0007669"/>
    <property type="project" value="UniProtKB-KW"/>
</dbReference>
<name>A0A3B1BS48_9ZZZZ</name>
<gene>
    <name evidence="13" type="ORF">MNBD_GAMMA26-2317</name>
</gene>
<dbReference type="InterPro" id="IPR050083">
    <property type="entry name" value="HtpX_protease"/>
</dbReference>
<evidence type="ECO:0000256" key="8">
    <source>
        <dbReference type="ARBA" id="ARBA00022989"/>
    </source>
</evidence>
<dbReference type="AlphaFoldDB" id="A0A3B1BS48"/>
<feature type="transmembrane region" description="Helical" evidence="11">
    <location>
        <begin position="189"/>
        <end position="211"/>
    </location>
</feature>
<evidence type="ECO:0000256" key="9">
    <source>
        <dbReference type="ARBA" id="ARBA00023049"/>
    </source>
</evidence>
<evidence type="ECO:0000256" key="7">
    <source>
        <dbReference type="ARBA" id="ARBA00022833"/>
    </source>
</evidence>
<dbReference type="PANTHER" id="PTHR43221">
    <property type="entry name" value="PROTEASE HTPX"/>
    <property type="match status" value="1"/>
</dbReference>
<keyword evidence="4 11" id="KW-0812">Transmembrane</keyword>
<keyword evidence="9" id="KW-0482">Metalloprotease</keyword>
<keyword evidence="6" id="KW-0378">Hydrolase</keyword>
<sequence length="660" mass="71670">MDFFTAQDNARKSTTGLVCYFFLAVISLIILTNLLIMGVMAWAGAGINETPSLNHFAAEFDWYTFALVSVGVTIVILTGSLYKMIQLNSGGKVVAEALGGQLVSQNTQDPMCRKLLNVVEEMAIAAGTPVPPVYILADEAGINAFAAGMTPSDAVIGVTKGCIQQLNRDQLQGVMAHEFSHILNGDMRLNIRLMGVLHGILIIGLIGYFILRSMTYSRRGSSRSKGNGGMALIALGGGLMVIGYAGTFFGNLIKASVSRQREYLADASAVQFTRNPDSIAGALKRIGGFKAQSYIESSSAKETSHLFFCSAIHSFFGSMLSTHPPLEKRIKRIEPRWNGKFDKTVITDVQNATPEELPNQKAATVAATAAVVTAAAEAMQALGSAGQVDKAHIEYARKILTGIPPAIQEAVREPYGARAVIYVLLISSDQVVMEQQLAILEQNGDIGIHALTIKLLPEMATLDTNARLPMIDLAMPSLRQLSLRQYQLFKQNLIALIAADKRVNLFEWSLQHILLRHLDTDFIKRPTAQAKHRSLGELKPDTTLLISLLAYADRAEQKDAEHAFTAAKKILEHNDITLLPKDKLSLTELNTAIKRLAMLKPLVKPQLLKACTAAVMADDRVTPQESELVRAFAAALDCPLPPMLANAGTTSNVSSLHFSY</sequence>
<keyword evidence="2" id="KW-1003">Cell membrane</keyword>
<feature type="transmembrane region" description="Helical" evidence="11">
    <location>
        <begin position="17"/>
        <end position="42"/>
    </location>
</feature>
<evidence type="ECO:0000256" key="3">
    <source>
        <dbReference type="ARBA" id="ARBA00022670"/>
    </source>
</evidence>
<comment type="cofactor">
    <cofactor evidence="1">
        <name>Zn(2+)</name>
        <dbReference type="ChEBI" id="CHEBI:29105"/>
    </cofactor>
</comment>
<dbReference type="GO" id="GO:0046872">
    <property type="term" value="F:metal ion binding"/>
    <property type="evidence" value="ECO:0007669"/>
    <property type="project" value="UniProtKB-KW"/>
</dbReference>
<dbReference type="InterPro" id="IPR001915">
    <property type="entry name" value="Peptidase_M48"/>
</dbReference>
<evidence type="ECO:0000256" key="11">
    <source>
        <dbReference type="SAM" id="Phobius"/>
    </source>
</evidence>
<dbReference type="EMBL" id="UOFX01000044">
    <property type="protein sequence ID" value="VAX09155.1"/>
    <property type="molecule type" value="Genomic_DNA"/>
</dbReference>
<feature type="transmembrane region" description="Helical" evidence="11">
    <location>
        <begin position="62"/>
        <end position="82"/>
    </location>
</feature>
<dbReference type="CDD" id="cd07340">
    <property type="entry name" value="M48B_Htpx_like"/>
    <property type="match status" value="1"/>
</dbReference>
<evidence type="ECO:0000313" key="13">
    <source>
        <dbReference type="EMBL" id="VAX09155.1"/>
    </source>
</evidence>
<evidence type="ECO:0000256" key="10">
    <source>
        <dbReference type="ARBA" id="ARBA00023136"/>
    </source>
</evidence>
<keyword evidence="3" id="KW-0645">Protease</keyword>
<protein>
    <recommendedName>
        <fullName evidence="12">Peptidase M48 domain-containing protein</fullName>
    </recommendedName>
</protein>